<dbReference type="InterPro" id="IPR039844">
    <property type="entry name" value="URB1"/>
</dbReference>
<dbReference type="SUPFAM" id="SSF48371">
    <property type="entry name" value="ARM repeat"/>
    <property type="match status" value="1"/>
</dbReference>
<name>A0A3P9M9W6_ORYLA</name>
<reference evidence="5" key="3">
    <citation type="submission" date="2025-08" db="UniProtKB">
        <authorList>
            <consortium name="Ensembl"/>
        </authorList>
    </citation>
    <scope>IDENTIFICATION</scope>
    <source>
        <strain evidence="5">HNI</strain>
    </source>
</reference>
<evidence type="ECO:0000259" key="4">
    <source>
        <dbReference type="Pfam" id="PF26140"/>
    </source>
</evidence>
<dbReference type="InterPro" id="IPR016024">
    <property type="entry name" value="ARM-type_fold"/>
</dbReference>
<dbReference type="PANTHER" id="PTHR13500">
    <property type="entry name" value="NUCLEOLAR PRERIBOSOMAL-ASSOCIATED PROTEIN 1"/>
    <property type="match status" value="1"/>
</dbReference>
<dbReference type="Proteomes" id="UP000265180">
    <property type="component" value="Chromosome 13"/>
</dbReference>
<reference key="1">
    <citation type="journal article" date="2007" name="Nature">
        <title>The medaka draft genome and insights into vertebrate genome evolution.</title>
        <authorList>
            <person name="Kasahara M."/>
            <person name="Naruse K."/>
            <person name="Sasaki S."/>
            <person name="Nakatani Y."/>
            <person name="Qu W."/>
            <person name="Ahsan B."/>
            <person name="Yamada T."/>
            <person name="Nagayasu Y."/>
            <person name="Doi K."/>
            <person name="Kasai Y."/>
            <person name="Jindo T."/>
            <person name="Kobayashi D."/>
            <person name="Shimada A."/>
            <person name="Toyoda A."/>
            <person name="Kuroki Y."/>
            <person name="Fujiyama A."/>
            <person name="Sasaki T."/>
            <person name="Shimizu A."/>
            <person name="Asakawa S."/>
            <person name="Shimizu N."/>
            <person name="Hashimoto S."/>
            <person name="Yang J."/>
            <person name="Lee Y."/>
            <person name="Matsushima K."/>
            <person name="Sugano S."/>
            <person name="Sakaizumi M."/>
            <person name="Narita T."/>
            <person name="Ohishi K."/>
            <person name="Haga S."/>
            <person name="Ohta F."/>
            <person name="Nomoto H."/>
            <person name="Nogata K."/>
            <person name="Morishita T."/>
            <person name="Endo T."/>
            <person name="Shin-I T."/>
            <person name="Takeda H."/>
            <person name="Morishita S."/>
            <person name="Kohara Y."/>
        </authorList>
    </citation>
    <scope>NUCLEOTIDE SEQUENCE [LARGE SCALE GENOMIC DNA]</scope>
    <source>
        <strain>Hd-rR</strain>
    </source>
</reference>
<organism evidence="5 6">
    <name type="scientific">Oryzias latipes</name>
    <name type="common">Japanese rice fish</name>
    <name type="synonym">Japanese killifish</name>
    <dbReference type="NCBI Taxonomy" id="8090"/>
    <lineage>
        <taxon>Eukaryota</taxon>
        <taxon>Metazoa</taxon>
        <taxon>Chordata</taxon>
        <taxon>Craniata</taxon>
        <taxon>Vertebrata</taxon>
        <taxon>Euteleostomi</taxon>
        <taxon>Actinopterygii</taxon>
        <taxon>Neopterygii</taxon>
        <taxon>Teleostei</taxon>
        <taxon>Neoteleostei</taxon>
        <taxon>Acanthomorphata</taxon>
        <taxon>Ovalentaria</taxon>
        <taxon>Atherinomorphae</taxon>
        <taxon>Beloniformes</taxon>
        <taxon>Adrianichthyidae</taxon>
        <taxon>Oryziinae</taxon>
        <taxon>Oryzias</taxon>
    </lineage>
</organism>
<protein>
    <submittedName>
        <fullName evidence="5">URB1 ribosome biogenesis homolog</fullName>
    </submittedName>
</protein>
<sequence length="2248" mass="252041">MAEKRRAGASANSAVPVKKGKSPEFNGAEFKAMLKNPTTAVKGLETFVSIARKLPCLDLYDVVEGYLKISMECAEIFQLLEGEKHAENETMLVFESLEVILLRTASDLSHFNMVGNGIVRKIVSSHMKLLQGSLHSANHRLVRHCLNLLSAMVSQGVEAAREVFSHIHIKALSGLEKRRDKLGRPDVRLAFIQFALSFLVSGEGAIIGQILEVKELLPHILSSGLREDRMSTVNLILSTLMTRVVLNKAISKTQKVRFFTPVVLSNIASLYRWKGIPDATTDDGDMVQDSSGVSVVRKLVHRFLLELCCSRKHGIIFHDAHFGTAGGGGNIVLLQFLVGLKQATEDELVAELVVNILKNSPDILSRYFKETQYSYTPRLKSAWQDNVNLLKKIYEAQPDISTVFQSGEMIPLSRLISMIMVISLPPVCNKTFFTQGLSLANNKVQLTTVSVINFVLKRTSKNIEYLLDKTVWERSDVYSAEMMEQLVQQYREALGKILPDMTTIISTWQSLSKKEKAEGDDNKSTGDGSADLAETKTDLPVAETTEVVLLKALILQVICLYQRVMPHLVLQCKFDFSKLLKGIVSEKGMKEEVPPVLQYQILQLALDLPASKFSWFHIQEFADADSAEKSVLYLLLKMFISSSRSHLRSSTQKLVVKVLQDTGVFEHTWMELELWLNQLDRVKPNQQETVIQFLERVFVKLVCNSYEYTDKVASLVQEAAYLQANLSSQEGDASSLPVSHIDDVLDMLDIIMEGSEGEMEEFGPTLSEELIIQTFPFSAVVPAALEARNKLKSDKGEVCEYLSAVLSDVLHCQRDPLPLCLALLHYDKELVSSGPPASSHPSVLHLHQYYSSWLPQQSREELFKSSACLSNEELTSNSFSTLMKAAYMQGPSTLTTNTFRKNIEAALDSMLLAEFPIAIKQVLLYVKSTVENFGTFSKETGKALLKTLMGILQDMMTKLQSFAETQNSEAAPAEEEQDTSDLFLDVNQSSMVETNKNQILVAALGSIFKYPCLEQWFLALELSALPLHSLKPVRLKHLCALMTDGTLTLLQIGAPVLRDLCHPELLSGCMSAIKRAVLKELSEKRSHPPKSHSRTFQALLSLHSYMDSSHLREVALSLLLQPKDTLICVGSETAGSDLSIYGHAALQILITRTSMTLEDDCAFLTPAHLQGLSTLLLSCSSPEPAALMLQTLTREPSFAKLMHTDVLSRCLQEPLPDFLAINSLLLQNCSSHRLCFELWCLEPANMAKLSRETEAFLPLLPLINTYLEVASREDPARPKDVQKEVLKALKQALLDKLLQGILGNLTDDREIAATVAKLIELSTDIKDFWDLISNLPSVLPNVDSFQRWKLVDVITDKLVDYPEELEKWRKSVSIAALKCLTASFCGSKDPSAAATEQEHSVLQTLKQLLAFAEDIPASEWNSFVKSGLKYRYRDSCFLNTLSSLLAVVYGEEEVQKDLLPLSTLHLMISSHSQFLPTMLGCGEEPDKSHEKEALVSLLLCVVKKCPKVCNISHFVVLLGAYSATLSTSDQKLLLLLQEYERNQASLLKFQSFLWGPAAVEHHKTRKSLGASLWKQASSDELLALLKTDRMLQTISQFPQQRRIILQDEVEQLYSNKAVKDLSNLYDPCFLLPLFSVILRPECVIDCHKFISSHALGFTIMALSSSDPKVRAAAYHVLGSFYQHLEGARFREKRQMLYLMDIVKNGIQRQNQRVPFVLTSYIAKVAQQMLRPEDHMYVVLNKFLLSQQSLDLKRVPEFFKLFYSFDLEHKLEREWILNVLGEGINDDHCFELCNQQGIFQSLLGFGSSPLCDETFQVQIIRVLCKAARVTKGAYNLTKSSGILSWMIHFIEKKNLTQQLLCSVVDLLCVLWFTNLGEKEKKADGAGASSPAGEKSQGAVKYLPLPFINEFLCAASAVCRHLRLGVKAAQLSMFVQMLSTALMHRGTALSVNKQAEWLTLSPQPLSSAESLTLLHCWATLSHNAALLRQIQELSNRHKVAELMGMGKDKFRGKRYSSRTRGENSAEDDEADKQESLLRECKPSLCSIFIHWEPELHSSEAQSAVSKDRLEPRLLACDTAHLLTRWSLKWLLEDTYEDDKAKQFLLWFEKAVQRHRKMVKAVMLDPGLKADLLCLYHRSFETDSSSTATLKRFTHIMIRMLEKEGQLTDYHRAVMSACIQEPSHESRQEAGLFLLSMFIHELWSGAASAELFLSYVGLVTKTKNQKPKGSKSSKTQTAVRAICEEIVAIKI</sequence>
<dbReference type="InterPro" id="IPR032436">
    <property type="entry name" value="URB1_C"/>
</dbReference>
<dbReference type="InterPro" id="IPR059018">
    <property type="entry name" value="HEAT_URB1"/>
</dbReference>
<evidence type="ECO:0000313" key="5">
    <source>
        <dbReference type="Ensembl" id="ENSORLP00020029624.1"/>
    </source>
</evidence>
<accession>A0A3P9M9W6</accession>
<proteinExistence type="predicted"/>
<reference evidence="5" key="4">
    <citation type="submission" date="2025-09" db="UniProtKB">
        <authorList>
            <consortium name="Ensembl"/>
        </authorList>
    </citation>
    <scope>IDENTIFICATION</scope>
    <source>
        <strain evidence="5">HNI</strain>
    </source>
</reference>
<reference evidence="5 6" key="2">
    <citation type="submission" date="2017-04" db="EMBL/GenBank/DDBJ databases">
        <title>CpG methylation of centromeres and impact of large insertions on vertebrate speciation.</title>
        <authorList>
            <person name="Ichikawa K."/>
            <person name="Yoshimura J."/>
            <person name="Morishita S."/>
        </authorList>
    </citation>
    <scope>NUCLEOTIDE SEQUENCE</scope>
    <source>
        <strain evidence="5 6">HNI</strain>
    </source>
</reference>
<dbReference type="Pfam" id="PF16201">
    <property type="entry name" value="NopRA1"/>
    <property type="match status" value="1"/>
</dbReference>
<feature type="region of interest" description="Disordered" evidence="1">
    <location>
        <begin position="2010"/>
        <end position="2031"/>
    </location>
</feature>
<evidence type="ECO:0000256" key="1">
    <source>
        <dbReference type="SAM" id="MobiDB-lite"/>
    </source>
</evidence>
<feature type="domain" description="URB1 central HEAT repeat" evidence="4">
    <location>
        <begin position="615"/>
        <end position="723"/>
    </location>
</feature>
<dbReference type="Pfam" id="PF26140">
    <property type="entry name" value="HEAT_URB1"/>
    <property type="match status" value="1"/>
</dbReference>
<feature type="domain" description="URB1 N-terminal" evidence="2">
    <location>
        <begin position="73"/>
        <end position="385"/>
    </location>
</feature>
<dbReference type="Ensembl" id="ENSORLT00020020005.1">
    <property type="protein sequence ID" value="ENSORLP00020029624.1"/>
    <property type="gene ID" value="ENSORLG00020013785.1"/>
</dbReference>
<feature type="domain" description="URB1 C-terminal" evidence="3">
    <location>
        <begin position="1655"/>
        <end position="1844"/>
    </location>
</feature>
<evidence type="ECO:0000259" key="2">
    <source>
        <dbReference type="Pfam" id="PF11707"/>
    </source>
</evidence>
<dbReference type="InterPro" id="IPR021714">
    <property type="entry name" value="URB1_N"/>
</dbReference>
<evidence type="ECO:0000313" key="6">
    <source>
        <dbReference type="Proteomes" id="UP000265180"/>
    </source>
</evidence>
<dbReference type="Pfam" id="PF11707">
    <property type="entry name" value="Npa1"/>
    <property type="match status" value="1"/>
</dbReference>
<dbReference type="PANTHER" id="PTHR13500:SF0">
    <property type="entry name" value="NUCLEOLAR PRE-RIBOSOMAL-ASSOCIATED PROTEIN 1"/>
    <property type="match status" value="1"/>
</dbReference>
<evidence type="ECO:0000259" key="3">
    <source>
        <dbReference type="Pfam" id="PF16201"/>
    </source>
</evidence>